<comment type="caution">
    <text evidence="1">The sequence shown here is derived from an EMBL/GenBank/DDBJ whole genome shotgun (WGS) entry which is preliminary data.</text>
</comment>
<accession>A0A4C1X9C6</accession>
<dbReference type="EMBL" id="BGZK01000762">
    <property type="protein sequence ID" value="GBP59492.1"/>
    <property type="molecule type" value="Genomic_DNA"/>
</dbReference>
<reference evidence="1 2" key="1">
    <citation type="journal article" date="2019" name="Commun. Biol.">
        <title>The bagworm genome reveals a unique fibroin gene that provides high tensile strength.</title>
        <authorList>
            <person name="Kono N."/>
            <person name="Nakamura H."/>
            <person name="Ohtoshi R."/>
            <person name="Tomita M."/>
            <person name="Numata K."/>
            <person name="Arakawa K."/>
        </authorList>
    </citation>
    <scope>NUCLEOTIDE SEQUENCE [LARGE SCALE GENOMIC DNA]</scope>
</reference>
<protein>
    <submittedName>
        <fullName evidence="1">Uncharacterized protein</fullName>
    </submittedName>
</protein>
<proteinExistence type="predicted"/>
<keyword evidence="2" id="KW-1185">Reference proteome</keyword>
<dbReference type="AlphaFoldDB" id="A0A4C1X9C6"/>
<evidence type="ECO:0000313" key="2">
    <source>
        <dbReference type="Proteomes" id="UP000299102"/>
    </source>
</evidence>
<organism evidence="1 2">
    <name type="scientific">Eumeta variegata</name>
    <name type="common">Bagworm moth</name>
    <name type="synonym">Eumeta japonica</name>
    <dbReference type="NCBI Taxonomy" id="151549"/>
    <lineage>
        <taxon>Eukaryota</taxon>
        <taxon>Metazoa</taxon>
        <taxon>Ecdysozoa</taxon>
        <taxon>Arthropoda</taxon>
        <taxon>Hexapoda</taxon>
        <taxon>Insecta</taxon>
        <taxon>Pterygota</taxon>
        <taxon>Neoptera</taxon>
        <taxon>Endopterygota</taxon>
        <taxon>Lepidoptera</taxon>
        <taxon>Glossata</taxon>
        <taxon>Ditrysia</taxon>
        <taxon>Tineoidea</taxon>
        <taxon>Psychidae</taxon>
        <taxon>Oiketicinae</taxon>
        <taxon>Eumeta</taxon>
    </lineage>
</organism>
<gene>
    <name evidence="1" type="ORF">EVAR_35441_1</name>
</gene>
<sequence>MQEAANALVSSLGMLKGGKYYGRKNESARLKIIGLGVEPSPGRKTYITKDRLTFIECLIKSELRPVQTKITFRTFLISFSAAIAADGRAEQTAAAGGRGGRADHPAARLKALCLNEKLLGSYQVTCGLIVEALT</sequence>
<dbReference type="Proteomes" id="UP000299102">
    <property type="component" value="Unassembled WGS sequence"/>
</dbReference>
<name>A0A4C1X9C6_EUMVA</name>
<evidence type="ECO:0000313" key="1">
    <source>
        <dbReference type="EMBL" id="GBP59492.1"/>
    </source>
</evidence>